<dbReference type="Proteomes" id="UP001596461">
    <property type="component" value="Unassembled WGS sequence"/>
</dbReference>
<organism evidence="2 3">
    <name type="scientific">Halobaculum lipolyticum</name>
    <dbReference type="NCBI Taxonomy" id="3032001"/>
    <lineage>
        <taxon>Archaea</taxon>
        <taxon>Methanobacteriati</taxon>
        <taxon>Methanobacteriota</taxon>
        <taxon>Stenosarchaea group</taxon>
        <taxon>Halobacteria</taxon>
        <taxon>Halobacteriales</taxon>
        <taxon>Haloferacaceae</taxon>
        <taxon>Halobaculum</taxon>
    </lineage>
</organism>
<dbReference type="EMBL" id="JBHTAH010000002">
    <property type="protein sequence ID" value="MFC7068637.1"/>
    <property type="molecule type" value="Genomic_DNA"/>
</dbReference>
<keyword evidence="3" id="KW-1185">Reference proteome</keyword>
<dbReference type="GeneID" id="81126845"/>
<reference evidence="2 3" key="1">
    <citation type="journal article" date="2019" name="Int. J. Syst. Evol. Microbiol.">
        <title>The Global Catalogue of Microorganisms (GCM) 10K type strain sequencing project: providing services to taxonomists for standard genome sequencing and annotation.</title>
        <authorList>
            <consortium name="The Broad Institute Genomics Platform"/>
            <consortium name="The Broad Institute Genome Sequencing Center for Infectious Disease"/>
            <person name="Wu L."/>
            <person name="Ma J."/>
        </authorList>
    </citation>
    <scope>NUCLEOTIDE SEQUENCE [LARGE SCALE GENOMIC DNA]</scope>
    <source>
        <strain evidence="2 3">DT31</strain>
    </source>
</reference>
<dbReference type="AlphaFoldDB" id="A0ABD5W9I6"/>
<accession>A0ABD5W9I6</accession>
<comment type="caution">
    <text evidence="2">The sequence shown here is derived from an EMBL/GenBank/DDBJ whole genome shotgun (WGS) entry which is preliminary data.</text>
</comment>
<feature type="region of interest" description="Disordered" evidence="1">
    <location>
        <begin position="1"/>
        <end position="24"/>
    </location>
</feature>
<dbReference type="RefSeq" id="WP_284033555.1">
    <property type="nucleotide sequence ID" value="NZ_CP126155.1"/>
</dbReference>
<evidence type="ECO:0000313" key="3">
    <source>
        <dbReference type="Proteomes" id="UP001596461"/>
    </source>
</evidence>
<sequence>MPPSDGDGSPVETREGSPLSVDEKRAMVRELDRAVRYGGPGLTTSSWPTVPGCEATFALAEDERIEVRLAYDAGRLPGPVTVPSVDGDAGDLVTRGQPPTAFVDLSAAHGALYEDLTDAAGRAVDPYAVTVPDTPVARAAGDGVVSFVAGLELLTGSGSSERRLFDLE</sequence>
<evidence type="ECO:0000313" key="2">
    <source>
        <dbReference type="EMBL" id="MFC7068637.1"/>
    </source>
</evidence>
<name>A0ABD5W9I6_9EURY</name>
<proteinExistence type="predicted"/>
<protein>
    <submittedName>
        <fullName evidence="2">Uncharacterized protein</fullName>
    </submittedName>
</protein>
<evidence type="ECO:0000256" key="1">
    <source>
        <dbReference type="SAM" id="MobiDB-lite"/>
    </source>
</evidence>
<gene>
    <name evidence="2" type="ORF">ACFQL9_03210</name>
</gene>